<dbReference type="PANTHER" id="PTHR43055">
    <property type="entry name" value="FORMATE-DEPENDENT PHOSPHORIBOSYLGLYCINAMIDE FORMYLTRANSFERASE"/>
    <property type="match status" value="1"/>
</dbReference>
<keyword evidence="3 4" id="KW-0067">ATP-binding</keyword>
<dbReference type="GeneID" id="1478184"/>
<dbReference type="SUPFAM" id="SSF56059">
    <property type="entry name" value="Glutathione synthetase ATP-binding domain-like"/>
    <property type="match status" value="1"/>
</dbReference>
<dbReference type="RefSeq" id="WP_011019957.1">
    <property type="nucleotide sequence ID" value="NZ_DUJS01000005.1"/>
</dbReference>
<evidence type="ECO:0000259" key="5">
    <source>
        <dbReference type="PROSITE" id="PS50975"/>
    </source>
</evidence>
<evidence type="ECO:0000256" key="1">
    <source>
        <dbReference type="ARBA" id="ARBA00022598"/>
    </source>
</evidence>
<dbReference type="PANTHER" id="PTHR43055:SF1">
    <property type="entry name" value="FORMATE-DEPENDENT PHOSPHORIBOSYLGLYCINAMIDE FORMYLTRANSFERASE"/>
    <property type="match status" value="1"/>
</dbReference>
<accession>A0A832TDU0</accession>
<evidence type="ECO:0000313" key="7">
    <source>
        <dbReference type="Proteomes" id="UP000619545"/>
    </source>
</evidence>
<evidence type="ECO:0000256" key="4">
    <source>
        <dbReference type="PROSITE-ProRule" id="PRU00409"/>
    </source>
</evidence>
<feature type="domain" description="ATP-grasp" evidence="5">
    <location>
        <begin position="122"/>
        <end position="296"/>
    </location>
</feature>
<dbReference type="GO" id="GO:0005829">
    <property type="term" value="C:cytosol"/>
    <property type="evidence" value="ECO:0007669"/>
    <property type="project" value="TreeGrafter"/>
</dbReference>
<proteinExistence type="predicted"/>
<evidence type="ECO:0000256" key="3">
    <source>
        <dbReference type="ARBA" id="ARBA00022840"/>
    </source>
</evidence>
<dbReference type="EMBL" id="DUJS01000005">
    <property type="protein sequence ID" value="HII71063.1"/>
    <property type="molecule type" value="Genomic_DNA"/>
</dbReference>
<evidence type="ECO:0000256" key="2">
    <source>
        <dbReference type="ARBA" id="ARBA00022741"/>
    </source>
</evidence>
<dbReference type="InterPro" id="IPR016677">
    <property type="entry name" value="UCP016817_carboligase"/>
</dbReference>
<dbReference type="PROSITE" id="PS50975">
    <property type="entry name" value="ATP_GRASP"/>
    <property type="match status" value="1"/>
</dbReference>
<organism evidence="6 7">
    <name type="scientific">Methanopyrus kandleri</name>
    <dbReference type="NCBI Taxonomy" id="2320"/>
    <lineage>
        <taxon>Archaea</taxon>
        <taxon>Methanobacteriati</taxon>
        <taxon>Methanobacteriota</taxon>
        <taxon>Methanomada group</taxon>
        <taxon>Methanopyri</taxon>
        <taxon>Methanopyrales</taxon>
        <taxon>Methanopyraceae</taxon>
        <taxon>Methanopyrus</taxon>
    </lineage>
</organism>
<dbReference type="GO" id="GO:0046872">
    <property type="term" value="F:metal ion binding"/>
    <property type="evidence" value="ECO:0007669"/>
    <property type="project" value="InterPro"/>
</dbReference>
<evidence type="ECO:0000313" key="6">
    <source>
        <dbReference type="EMBL" id="HII71063.1"/>
    </source>
</evidence>
<dbReference type="PIRSF" id="PIRSF016817">
    <property type="entry name" value="UCP016817_carboligase"/>
    <property type="match status" value="1"/>
</dbReference>
<dbReference type="InterPro" id="IPR003806">
    <property type="entry name" value="ATP-grasp_PylC-type"/>
</dbReference>
<dbReference type="InterPro" id="IPR011761">
    <property type="entry name" value="ATP-grasp"/>
</dbReference>
<reference evidence="6" key="1">
    <citation type="journal article" date="2020" name="bioRxiv">
        <title>A rank-normalized archaeal taxonomy based on genome phylogeny resolves widespread incomplete and uneven classifications.</title>
        <authorList>
            <person name="Rinke C."/>
            <person name="Chuvochina M."/>
            <person name="Mussig A.J."/>
            <person name="Chaumeil P.-A."/>
            <person name="Waite D.W."/>
            <person name="Whitman W.B."/>
            <person name="Parks D.H."/>
            <person name="Hugenholtz P."/>
        </authorList>
    </citation>
    <scope>NUCLEOTIDE SEQUENCE</scope>
    <source>
        <strain evidence="6">UBA8853</strain>
    </source>
</reference>
<keyword evidence="2 4" id="KW-0547">Nucleotide-binding</keyword>
<sequence length="385" mass="42758">MPRKHSRSSKSCKLVFVGVVNRQFSELAIELEFEVGAVQFYDPDDQPGDVISYVREGPGRLLPRFRPPDDQWLIRALEELQPDVIVPTSEFAVEAAFRTSKKLGAEYAGNEPEVVNVAADKLELFNRLSDVLPMPETSEDPSELGVETLVEKPVRGAGGLGVRKVKLDEADPRPGVIFQEFVPGRHVSVTFVSDGSDVRVLSVNDQLIDLRSEYSYKGNLVPSPYHLVPSVREEARRVCEVLVDELGLVGLNGVDAVLNKYGLHVIEVNPRPTAVTECLARVSGDNPIRLHLQAFDGSLPERWKIRGWSCKRVVYAPNTVRVPYLSWTRDRPRPGTVIPRGEPVCSVIASSSTPSGARSMAKRLERVVVNRLERVSSTPPTEGWY</sequence>
<name>A0A832TDU0_9EURY</name>
<keyword evidence="1" id="KW-0436">Ligase</keyword>
<dbReference type="Pfam" id="PF02655">
    <property type="entry name" value="ATP-grasp_3"/>
    <property type="match status" value="1"/>
</dbReference>
<dbReference type="Gene3D" id="3.30.470.20">
    <property type="entry name" value="ATP-grasp fold, B domain"/>
    <property type="match status" value="1"/>
</dbReference>
<dbReference type="Proteomes" id="UP000619545">
    <property type="component" value="Unassembled WGS sequence"/>
</dbReference>
<protein>
    <submittedName>
        <fullName evidence="6">ATP-grasp domain-containing protein</fullName>
    </submittedName>
</protein>
<dbReference type="GO" id="GO:0016874">
    <property type="term" value="F:ligase activity"/>
    <property type="evidence" value="ECO:0007669"/>
    <property type="project" value="UniProtKB-KW"/>
</dbReference>
<comment type="caution">
    <text evidence="6">The sequence shown here is derived from an EMBL/GenBank/DDBJ whole genome shotgun (WGS) entry which is preliminary data.</text>
</comment>
<dbReference type="AlphaFoldDB" id="A0A832TDU0"/>
<gene>
    <name evidence="6" type="ORF">HA336_07530</name>
</gene>
<dbReference type="Gene3D" id="2.30.36.100">
    <property type="match status" value="1"/>
</dbReference>
<dbReference type="GO" id="GO:0005524">
    <property type="term" value="F:ATP binding"/>
    <property type="evidence" value="ECO:0007669"/>
    <property type="project" value="UniProtKB-UniRule"/>
</dbReference>